<evidence type="ECO:0000313" key="2">
    <source>
        <dbReference type="EMBL" id="PLW32716.1"/>
    </source>
</evidence>
<evidence type="ECO:0000313" key="5">
    <source>
        <dbReference type="Proteomes" id="UP000235392"/>
    </source>
</evidence>
<feature type="compositionally biased region" description="Polar residues" evidence="1">
    <location>
        <begin position="89"/>
        <end position="102"/>
    </location>
</feature>
<feature type="compositionally biased region" description="Polar residues" evidence="1">
    <location>
        <begin position="190"/>
        <end position="209"/>
    </location>
</feature>
<name>A0A2N5U4R4_9BASI</name>
<evidence type="ECO:0000313" key="3">
    <source>
        <dbReference type="EMBL" id="PLW38417.1"/>
    </source>
</evidence>
<feature type="region of interest" description="Disordered" evidence="1">
    <location>
        <begin position="54"/>
        <end position="232"/>
    </location>
</feature>
<keyword evidence="4" id="KW-1185">Reference proteome</keyword>
<dbReference type="EMBL" id="PGCI01000128">
    <property type="protein sequence ID" value="PLW38417.1"/>
    <property type="molecule type" value="Genomic_DNA"/>
</dbReference>
<organism evidence="2 4">
    <name type="scientific">Puccinia coronata f. sp. avenae</name>
    <dbReference type="NCBI Taxonomy" id="200324"/>
    <lineage>
        <taxon>Eukaryota</taxon>
        <taxon>Fungi</taxon>
        <taxon>Dikarya</taxon>
        <taxon>Basidiomycota</taxon>
        <taxon>Pucciniomycotina</taxon>
        <taxon>Pucciniomycetes</taxon>
        <taxon>Pucciniales</taxon>
        <taxon>Pucciniaceae</taxon>
        <taxon>Puccinia</taxon>
    </lineage>
</organism>
<gene>
    <name evidence="2" type="ORF">PCANC_19556</name>
    <name evidence="3" type="ORF">PCASD_10327</name>
</gene>
<dbReference type="AlphaFoldDB" id="A0A2N5U4R4"/>
<accession>A0A2N5U4R4</accession>
<evidence type="ECO:0000256" key="1">
    <source>
        <dbReference type="SAM" id="MobiDB-lite"/>
    </source>
</evidence>
<evidence type="ECO:0000313" key="4">
    <source>
        <dbReference type="Proteomes" id="UP000235388"/>
    </source>
</evidence>
<dbReference type="Proteomes" id="UP000235392">
    <property type="component" value="Unassembled WGS sequence"/>
</dbReference>
<protein>
    <submittedName>
        <fullName evidence="2">Uncharacterized protein</fullName>
    </submittedName>
</protein>
<dbReference type="OrthoDB" id="2501049at2759"/>
<feature type="region of interest" description="Disordered" evidence="1">
    <location>
        <begin position="1"/>
        <end position="23"/>
    </location>
</feature>
<comment type="caution">
    <text evidence="2">The sequence shown here is derived from an EMBL/GenBank/DDBJ whole genome shotgun (WGS) entry which is preliminary data.</text>
</comment>
<feature type="compositionally biased region" description="Basic residues" evidence="1">
    <location>
        <begin position="210"/>
        <end position="220"/>
    </location>
</feature>
<dbReference type="Proteomes" id="UP000235388">
    <property type="component" value="Unassembled WGS sequence"/>
</dbReference>
<reference evidence="4 5" key="1">
    <citation type="submission" date="2017-11" db="EMBL/GenBank/DDBJ databases">
        <title>De novo assembly and phasing of dikaryotic genomes from two isolates of Puccinia coronata f. sp. avenae, the causal agent of oat crown rust.</title>
        <authorList>
            <person name="Miller M.E."/>
            <person name="Zhang Y."/>
            <person name="Omidvar V."/>
            <person name="Sperschneider J."/>
            <person name="Schwessinger B."/>
            <person name="Raley C."/>
            <person name="Palmer J.M."/>
            <person name="Garnica D."/>
            <person name="Upadhyaya N."/>
            <person name="Rathjen J."/>
            <person name="Taylor J.M."/>
            <person name="Park R.F."/>
            <person name="Dodds P.N."/>
            <person name="Hirsch C.D."/>
            <person name="Kianian S.F."/>
            <person name="Figueroa M."/>
        </authorList>
    </citation>
    <scope>NUCLEOTIDE SEQUENCE [LARGE SCALE GENOMIC DNA]</scope>
    <source>
        <strain evidence="2">12NC29</strain>
        <strain evidence="3">12SD80</strain>
    </source>
</reference>
<proteinExistence type="predicted"/>
<feature type="compositionally biased region" description="Polar residues" evidence="1">
    <location>
        <begin position="168"/>
        <end position="180"/>
    </location>
</feature>
<dbReference type="EMBL" id="PGCJ01000316">
    <property type="protein sequence ID" value="PLW32716.1"/>
    <property type="molecule type" value="Genomic_DNA"/>
</dbReference>
<sequence length="232" mass="25351">MLMELPVNSMLSTKPADPKQDGQELDLQDFQAKLETSLGNIQAMVESWLPKELQTIHQPASDQSKRAFELNSSRPRNSKLGLGSVAPKHTQSQLSTSKLHSQLTKKPKKDGEAEAGEFPRPSLDRQTESEENDEDSRTTCTFGKKRSAPNPGSSSFDLLQPPTKVHKPSSSANTSQNAPMKTQPAPADSLLQTSQLPANAAETNPANLSKRQRKKMRKLERARLAAATTPAS</sequence>